<dbReference type="KEGG" id="mgk:FSB76_22230"/>
<feature type="signal peptide" evidence="1">
    <location>
        <begin position="1"/>
        <end position="29"/>
    </location>
</feature>
<evidence type="ECO:0000259" key="2">
    <source>
        <dbReference type="Pfam" id="PF01433"/>
    </source>
</evidence>
<dbReference type="PANTHER" id="PTHR11533:SF174">
    <property type="entry name" value="PUROMYCIN-SENSITIVE AMINOPEPTIDASE-RELATED"/>
    <property type="match status" value="1"/>
</dbReference>
<evidence type="ECO:0000259" key="3">
    <source>
        <dbReference type="Pfam" id="PF17900"/>
    </source>
</evidence>
<evidence type="ECO:0000256" key="1">
    <source>
        <dbReference type="SAM" id="SignalP"/>
    </source>
</evidence>
<dbReference type="InterPro" id="IPR045357">
    <property type="entry name" value="Aminopeptidase_N-like_N"/>
</dbReference>
<accession>A0A5B8W6I9</accession>
<keyword evidence="5" id="KW-1185">Reference proteome</keyword>
<proteinExistence type="predicted"/>
<reference evidence="4 5" key="1">
    <citation type="journal article" date="2013" name="J. Microbiol.">
        <title>Mucilaginibacter ginsenosidivorax sp. nov., with ginsenoside converting activity isolated from sediment.</title>
        <authorList>
            <person name="Kim J.K."/>
            <person name="Choi T.E."/>
            <person name="Liu Q.M."/>
            <person name="Park H.Y."/>
            <person name="Yi T.H."/>
            <person name="Yoon M.H."/>
            <person name="Kim S.C."/>
            <person name="Im W.T."/>
        </authorList>
    </citation>
    <scope>NUCLEOTIDE SEQUENCE [LARGE SCALE GENOMIC DNA]</scope>
    <source>
        <strain evidence="4 5">KHI28</strain>
    </source>
</reference>
<dbReference type="Gene3D" id="1.10.390.10">
    <property type="entry name" value="Neutral Protease Domain 2"/>
    <property type="match status" value="1"/>
</dbReference>
<feature type="chain" id="PRO_5023077925" evidence="1">
    <location>
        <begin position="30"/>
        <end position="606"/>
    </location>
</feature>
<dbReference type="CDD" id="cd09603">
    <property type="entry name" value="M1_APN_like"/>
    <property type="match status" value="1"/>
</dbReference>
<gene>
    <name evidence="4" type="ORF">FSB76_22230</name>
</gene>
<dbReference type="InterPro" id="IPR027268">
    <property type="entry name" value="Peptidase_M4/M1_CTD_sf"/>
</dbReference>
<dbReference type="GO" id="GO:0008270">
    <property type="term" value="F:zinc ion binding"/>
    <property type="evidence" value="ECO:0007669"/>
    <property type="project" value="InterPro"/>
</dbReference>
<dbReference type="PROSITE" id="PS51257">
    <property type="entry name" value="PROKAR_LIPOPROTEIN"/>
    <property type="match status" value="1"/>
</dbReference>
<dbReference type="EMBL" id="CP042437">
    <property type="protein sequence ID" value="QEC78532.1"/>
    <property type="molecule type" value="Genomic_DNA"/>
</dbReference>
<dbReference type="GO" id="GO:0070006">
    <property type="term" value="F:metalloaminopeptidase activity"/>
    <property type="evidence" value="ECO:0007669"/>
    <property type="project" value="TreeGrafter"/>
</dbReference>
<dbReference type="InterPro" id="IPR050344">
    <property type="entry name" value="Peptidase_M1_aminopeptidases"/>
</dbReference>
<dbReference type="Gene3D" id="2.60.40.1730">
    <property type="entry name" value="tricorn interacting facor f3 domain"/>
    <property type="match status" value="1"/>
</dbReference>
<dbReference type="Pfam" id="PF01433">
    <property type="entry name" value="Peptidase_M1"/>
    <property type="match status" value="1"/>
</dbReference>
<dbReference type="GO" id="GO:0043171">
    <property type="term" value="P:peptide catabolic process"/>
    <property type="evidence" value="ECO:0007669"/>
    <property type="project" value="TreeGrafter"/>
</dbReference>
<dbReference type="Pfam" id="PF17900">
    <property type="entry name" value="Peptidase_M1_N"/>
    <property type="match status" value="1"/>
</dbReference>
<dbReference type="InterPro" id="IPR014782">
    <property type="entry name" value="Peptidase_M1_dom"/>
</dbReference>
<evidence type="ECO:0000313" key="5">
    <source>
        <dbReference type="Proteomes" id="UP000321362"/>
    </source>
</evidence>
<dbReference type="Proteomes" id="UP000321362">
    <property type="component" value="Chromosome"/>
</dbReference>
<dbReference type="InterPro" id="IPR042097">
    <property type="entry name" value="Aminopeptidase_N-like_N_sf"/>
</dbReference>
<dbReference type="RefSeq" id="WP_147057262.1">
    <property type="nucleotide sequence ID" value="NZ_CP042437.1"/>
</dbReference>
<dbReference type="OrthoDB" id="784988at2"/>
<dbReference type="PANTHER" id="PTHR11533">
    <property type="entry name" value="PROTEASE M1 ZINC METALLOPROTEASE"/>
    <property type="match status" value="1"/>
</dbReference>
<evidence type="ECO:0000313" key="4">
    <source>
        <dbReference type="EMBL" id="QEC78532.1"/>
    </source>
</evidence>
<name>A0A5B8W6I9_9SPHI</name>
<dbReference type="GO" id="GO:0005737">
    <property type="term" value="C:cytoplasm"/>
    <property type="evidence" value="ECO:0007669"/>
    <property type="project" value="TreeGrafter"/>
</dbReference>
<sequence length="606" mass="68160">MKTQKTTFRFCWSILLPAFLLLSCQDLSAQLLGHKALFTHADTLRGSVTPERAWWNLLHYTIRLTPDYHNKSITGENTIAWRALHAGQRMQLDLQEPMNITAVYWHGRTLKYSRSGDVYYVSLPSIVKAGAIETLTVNFSGKPKEALSPPWDGGWIWAKDEKGRPWMTVACEGQGASVWLPCKDHLGDEPDNGVTMSITVPDSLVAVGNGRLIDKISPKRGMVTYTWNVVNPINSYDIIPYIGKYVDLKHEFNGLNGKLDCEFWALDYNEGKAEQHWGKVDTTLHALEYWMGPYPFYKDGYKLVESSHLGMEHQNAIAYGNHFGNGWLGEDVTSSAFKTKWFGAPMPNGIHVSTGSGWALKWDYILVHESVHEWFGNSITANDLADLWLHEAFACYGEALYVSYVYGVEAGNDYCTSYRAIVGNDLPIIGPYNVNKEGSIDMYMKGANLLHMIRQIMGDAVFRGMLQALNKSFYHQTVTTRQVETFISTYAHKDFSGLFDQYLRTINIPVLEYRTQGQAVYYHWTNCVKGFKMPVKVYVGSATEQWIAPTEKWQKLPAVTEGLVQFGAAANADISQMVVGATGNGAAGDGTLSTDRNFYIMVKRVK</sequence>
<dbReference type="GO" id="GO:0042277">
    <property type="term" value="F:peptide binding"/>
    <property type="evidence" value="ECO:0007669"/>
    <property type="project" value="TreeGrafter"/>
</dbReference>
<organism evidence="4 5">
    <name type="scientific">Mucilaginibacter ginsenosidivorax</name>
    <dbReference type="NCBI Taxonomy" id="862126"/>
    <lineage>
        <taxon>Bacteria</taxon>
        <taxon>Pseudomonadati</taxon>
        <taxon>Bacteroidota</taxon>
        <taxon>Sphingobacteriia</taxon>
        <taxon>Sphingobacteriales</taxon>
        <taxon>Sphingobacteriaceae</taxon>
        <taxon>Mucilaginibacter</taxon>
    </lineage>
</organism>
<dbReference type="GO" id="GO:0005615">
    <property type="term" value="C:extracellular space"/>
    <property type="evidence" value="ECO:0007669"/>
    <property type="project" value="TreeGrafter"/>
</dbReference>
<dbReference type="SUPFAM" id="SSF63737">
    <property type="entry name" value="Leukotriene A4 hydrolase N-terminal domain"/>
    <property type="match status" value="1"/>
</dbReference>
<keyword evidence="1" id="KW-0732">Signal</keyword>
<dbReference type="SUPFAM" id="SSF55486">
    <property type="entry name" value="Metalloproteases ('zincins'), catalytic domain"/>
    <property type="match status" value="1"/>
</dbReference>
<feature type="domain" description="Aminopeptidase N-like N-terminal" evidence="3">
    <location>
        <begin position="58"/>
        <end position="236"/>
    </location>
</feature>
<dbReference type="GO" id="GO:0016020">
    <property type="term" value="C:membrane"/>
    <property type="evidence" value="ECO:0007669"/>
    <property type="project" value="TreeGrafter"/>
</dbReference>
<dbReference type="AlphaFoldDB" id="A0A5B8W6I9"/>
<feature type="domain" description="Peptidase M1 membrane alanine aminopeptidase" evidence="2">
    <location>
        <begin position="365"/>
        <end position="502"/>
    </location>
</feature>
<protein>
    <submittedName>
        <fullName evidence="4">M1 family metallopeptidase</fullName>
    </submittedName>
</protein>